<dbReference type="Proteomes" id="UP001372338">
    <property type="component" value="Unassembled WGS sequence"/>
</dbReference>
<protein>
    <submittedName>
        <fullName evidence="1">Uncharacterized protein</fullName>
    </submittedName>
</protein>
<dbReference type="AlphaFoldDB" id="A0AAN9EGZ9"/>
<organism evidence="1 2">
    <name type="scientific">Crotalaria pallida</name>
    <name type="common">Smooth rattlebox</name>
    <name type="synonym">Crotalaria striata</name>
    <dbReference type="NCBI Taxonomy" id="3830"/>
    <lineage>
        <taxon>Eukaryota</taxon>
        <taxon>Viridiplantae</taxon>
        <taxon>Streptophyta</taxon>
        <taxon>Embryophyta</taxon>
        <taxon>Tracheophyta</taxon>
        <taxon>Spermatophyta</taxon>
        <taxon>Magnoliopsida</taxon>
        <taxon>eudicotyledons</taxon>
        <taxon>Gunneridae</taxon>
        <taxon>Pentapetalae</taxon>
        <taxon>rosids</taxon>
        <taxon>fabids</taxon>
        <taxon>Fabales</taxon>
        <taxon>Fabaceae</taxon>
        <taxon>Papilionoideae</taxon>
        <taxon>50 kb inversion clade</taxon>
        <taxon>genistoids sensu lato</taxon>
        <taxon>core genistoids</taxon>
        <taxon>Crotalarieae</taxon>
        <taxon>Crotalaria</taxon>
    </lineage>
</organism>
<comment type="caution">
    <text evidence="1">The sequence shown here is derived from an EMBL/GenBank/DDBJ whole genome shotgun (WGS) entry which is preliminary data.</text>
</comment>
<evidence type="ECO:0000313" key="2">
    <source>
        <dbReference type="Proteomes" id="UP001372338"/>
    </source>
</evidence>
<sequence length="95" mass="10233">MSLWIRMRAALVDKRGEHDIGPYLVSARPLSLKLGQAYRGLRIRAVGPQARVLGTSARPSPPHKPPSSVKAMRALIRGLGLGPFPKSTTLGTARP</sequence>
<reference evidence="1 2" key="1">
    <citation type="submission" date="2024-01" db="EMBL/GenBank/DDBJ databases">
        <title>The genomes of 5 underutilized Papilionoideae crops provide insights into root nodulation and disease resistanc.</title>
        <authorList>
            <person name="Yuan L."/>
        </authorList>
    </citation>
    <scope>NUCLEOTIDE SEQUENCE [LARGE SCALE GENOMIC DNA]</scope>
    <source>
        <strain evidence="1">ZHUSHIDOU_FW_LH</strain>
        <tissue evidence="1">Leaf</tissue>
    </source>
</reference>
<evidence type="ECO:0000313" key="1">
    <source>
        <dbReference type="EMBL" id="KAK7256909.1"/>
    </source>
</evidence>
<proteinExistence type="predicted"/>
<dbReference type="EMBL" id="JAYWIO010000006">
    <property type="protein sequence ID" value="KAK7256909.1"/>
    <property type="molecule type" value="Genomic_DNA"/>
</dbReference>
<name>A0AAN9EGZ9_CROPI</name>
<accession>A0AAN9EGZ9</accession>
<keyword evidence="2" id="KW-1185">Reference proteome</keyword>
<gene>
    <name evidence="1" type="ORF">RIF29_30484</name>
</gene>